<dbReference type="Proteomes" id="UP000830768">
    <property type="component" value="Chromosome 5"/>
</dbReference>
<accession>A0ACD3Z3Z3</accession>
<dbReference type="EMBL" id="CP090034">
    <property type="protein sequence ID" value="UPK95921.1"/>
    <property type="molecule type" value="Genomic_DNA"/>
</dbReference>
<name>A0ACD3Z3Z3_FUSSC</name>
<sequence>MYLTGVDVPDCHLLYEIGNERSTLFLPPVDPESILWSGMPFTAQEILDKYDVDAVLPNSDLQKTLELIGSSTHETYENGIIFPAGMSVDSTTLKEAVNESQMVKDEYEIALIKKANIISSAAHLAVIKSVKKCKNESEIDGVFLGECTERETKIQACPSIVAGGRTVNCDDAL</sequence>
<organism evidence="1 2">
    <name type="scientific">Fusarium solani subsp. cucurbitae</name>
    <name type="common">Neocosmosporum cucurbitae</name>
    <dbReference type="NCBI Taxonomy" id="2747967"/>
    <lineage>
        <taxon>Eukaryota</taxon>
        <taxon>Fungi</taxon>
        <taxon>Dikarya</taxon>
        <taxon>Ascomycota</taxon>
        <taxon>Pezizomycotina</taxon>
        <taxon>Sordariomycetes</taxon>
        <taxon>Hypocreomycetidae</taxon>
        <taxon>Hypocreales</taxon>
        <taxon>Nectriaceae</taxon>
        <taxon>Fusarium</taxon>
        <taxon>Fusarium solani species complex</taxon>
    </lineage>
</organism>
<proteinExistence type="predicted"/>
<reference evidence="1" key="1">
    <citation type="submission" date="2021-11" db="EMBL/GenBank/DDBJ databases">
        <title>Fusarium solani-melongenae Genome sequencing and assembly.</title>
        <authorList>
            <person name="Xie S."/>
            <person name="Huang L."/>
            <person name="Zhang X."/>
        </authorList>
    </citation>
    <scope>NUCLEOTIDE SEQUENCE</scope>
    <source>
        <strain evidence="1">CRI 24-3</strain>
    </source>
</reference>
<evidence type="ECO:0000313" key="1">
    <source>
        <dbReference type="EMBL" id="UPK95921.1"/>
    </source>
</evidence>
<evidence type="ECO:0000313" key="2">
    <source>
        <dbReference type="Proteomes" id="UP000830768"/>
    </source>
</evidence>
<gene>
    <name evidence="1" type="ORF">LCI18_006856</name>
</gene>
<protein>
    <submittedName>
        <fullName evidence="1">Uncharacterized protein</fullName>
    </submittedName>
</protein>
<keyword evidence="2" id="KW-1185">Reference proteome</keyword>